<gene>
    <name evidence="1" type="ORF">DLAC_00611</name>
</gene>
<dbReference type="EMBL" id="LODT01000001">
    <property type="protein sequence ID" value="KYR03116.1"/>
    <property type="molecule type" value="Genomic_DNA"/>
</dbReference>
<organism evidence="1 2">
    <name type="scientific">Tieghemostelium lacteum</name>
    <name type="common">Slime mold</name>
    <name type="synonym">Dictyostelium lacteum</name>
    <dbReference type="NCBI Taxonomy" id="361077"/>
    <lineage>
        <taxon>Eukaryota</taxon>
        <taxon>Amoebozoa</taxon>
        <taxon>Evosea</taxon>
        <taxon>Eumycetozoa</taxon>
        <taxon>Dictyostelia</taxon>
        <taxon>Dictyosteliales</taxon>
        <taxon>Raperosteliaceae</taxon>
        <taxon>Tieghemostelium</taxon>
    </lineage>
</organism>
<dbReference type="FunCoup" id="A0A152AA67">
    <property type="interactions" value="401"/>
</dbReference>
<dbReference type="STRING" id="361077.A0A152AA67"/>
<name>A0A152AA67_TIELA</name>
<dbReference type="Gene3D" id="2.40.50.100">
    <property type="match status" value="1"/>
</dbReference>
<sequence length="178" mass="20241">MRTVIERYYTQLFIINCGGKEYEDFYINIHANELCIVGLAPTHPALKQTIKKITLRDNLLKSNVQGTKKRGGHSLFLDTNICEVTCTDQDQSQDHEFQIKNCLKGKLVELNKLLSSDPSLLQNYASTRGYLAIIETDEQPKADQSKGILTFEEYHTLRNLTITKGPVFQKDTEVGDDE</sequence>
<dbReference type="AlphaFoldDB" id="A0A152AA67"/>
<comment type="caution">
    <text evidence="1">The sequence shown here is derived from an EMBL/GenBank/DDBJ whole genome shotgun (WGS) entry which is preliminary data.</text>
</comment>
<evidence type="ECO:0008006" key="3">
    <source>
        <dbReference type="Google" id="ProtNLM"/>
    </source>
</evidence>
<accession>A0A152AA67</accession>
<dbReference type="SUPFAM" id="SSF51230">
    <property type="entry name" value="Single hybrid motif"/>
    <property type="match status" value="1"/>
</dbReference>
<dbReference type="PANTHER" id="PTHR13651">
    <property type="entry name" value="PROTEIN ABITRAM"/>
    <property type="match status" value="1"/>
</dbReference>
<dbReference type="GO" id="GO:0005634">
    <property type="term" value="C:nucleus"/>
    <property type="evidence" value="ECO:0007669"/>
    <property type="project" value="TreeGrafter"/>
</dbReference>
<dbReference type="InParanoid" id="A0A152AA67"/>
<protein>
    <recommendedName>
        <fullName evidence="3">Protein Abitram</fullName>
    </recommendedName>
</protein>
<evidence type="ECO:0000313" key="1">
    <source>
        <dbReference type="EMBL" id="KYR03116.1"/>
    </source>
</evidence>
<reference evidence="1 2" key="1">
    <citation type="submission" date="2015-12" db="EMBL/GenBank/DDBJ databases">
        <title>Dictyostelia acquired genes for synthesis and detection of signals that induce cell-type specialization by lateral gene transfer from prokaryotes.</title>
        <authorList>
            <person name="Gloeckner G."/>
            <person name="Schaap P."/>
        </authorList>
    </citation>
    <scope>NUCLEOTIDE SEQUENCE [LARGE SCALE GENOMIC DNA]</scope>
    <source>
        <strain evidence="1 2">TK</strain>
    </source>
</reference>
<dbReference type="Proteomes" id="UP000076078">
    <property type="component" value="Unassembled WGS sequence"/>
</dbReference>
<dbReference type="InterPro" id="IPR011053">
    <property type="entry name" value="Single_hybrid_motif"/>
</dbReference>
<keyword evidence="2" id="KW-1185">Reference proteome</keyword>
<dbReference type="OrthoDB" id="48130at2759"/>
<evidence type="ECO:0000313" key="2">
    <source>
        <dbReference type="Proteomes" id="UP000076078"/>
    </source>
</evidence>
<dbReference type="PANTHER" id="PTHR13651:SF0">
    <property type="entry name" value="PROTEIN ABITRAM"/>
    <property type="match status" value="1"/>
</dbReference>
<proteinExistence type="predicted"/>
<dbReference type="InterPro" id="IPR039169">
    <property type="entry name" value="Abitram"/>
</dbReference>
<dbReference type="OMA" id="GKACEDH"/>